<reference evidence="11 12" key="1">
    <citation type="submission" date="2014-05" db="EMBL/GenBank/DDBJ databases">
        <authorList>
            <person name="Rizzardi K."/>
            <person name="Winiecka-Krusnell J."/>
            <person name="Ramliden M."/>
            <person name="Alm E."/>
            <person name="Andersson S."/>
            <person name="Byfors S."/>
        </authorList>
    </citation>
    <scope>NUCLEOTIDE SEQUENCE [LARGE SCALE GENOMIC DNA]</scope>
    <source>
        <strain evidence="11 12">LEGN</strain>
    </source>
</reference>
<comment type="similarity">
    <text evidence="2 10">Belongs to the purine nucleoside phosphorylase YfiH/LACC1 family.</text>
</comment>
<dbReference type="SUPFAM" id="SSF64438">
    <property type="entry name" value="CNF1/YfiH-like putative cysteine hydrolases"/>
    <property type="match status" value="1"/>
</dbReference>
<organism evidence="11 12">
    <name type="scientific">Legionella norrlandica</name>
    <dbReference type="NCBI Taxonomy" id="1498499"/>
    <lineage>
        <taxon>Bacteria</taxon>
        <taxon>Pseudomonadati</taxon>
        <taxon>Pseudomonadota</taxon>
        <taxon>Gammaproteobacteria</taxon>
        <taxon>Legionellales</taxon>
        <taxon>Legionellaceae</taxon>
        <taxon>Legionella</taxon>
    </lineage>
</organism>
<evidence type="ECO:0000313" key="12">
    <source>
        <dbReference type="Proteomes" id="UP000054422"/>
    </source>
</evidence>
<dbReference type="GO" id="GO:0016787">
    <property type="term" value="F:hydrolase activity"/>
    <property type="evidence" value="ECO:0007669"/>
    <property type="project" value="UniProtKB-KW"/>
</dbReference>
<keyword evidence="4" id="KW-0479">Metal-binding</keyword>
<dbReference type="AlphaFoldDB" id="A0A0A2T7U9"/>
<keyword evidence="6" id="KW-0862">Zinc</keyword>
<dbReference type="NCBIfam" id="TIGR00726">
    <property type="entry name" value="peptidoglycan editing factor PgeF"/>
    <property type="match status" value="1"/>
</dbReference>
<dbReference type="PANTHER" id="PTHR30616:SF2">
    <property type="entry name" value="PURINE NUCLEOSIDE PHOSPHORYLASE LACC1"/>
    <property type="match status" value="1"/>
</dbReference>
<comment type="catalytic activity">
    <reaction evidence="7">
        <text>adenosine + H2O + H(+) = inosine + NH4(+)</text>
        <dbReference type="Rhea" id="RHEA:24408"/>
        <dbReference type="ChEBI" id="CHEBI:15377"/>
        <dbReference type="ChEBI" id="CHEBI:15378"/>
        <dbReference type="ChEBI" id="CHEBI:16335"/>
        <dbReference type="ChEBI" id="CHEBI:17596"/>
        <dbReference type="ChEBI" id="CHEBI:28938"/>
        <dbReference type="EC" id="3.5.4.4"/>
    </reaction>
    <physiologicalReaction direction="left-to-right" evidence="7">
        <dbReference type="Rhea" id="RHEA:24409"/>
    </physiologicalReaction>
</comment>
<evidence type="ECO:0000256" key="9">
    <source>
        <dbReference type="ARBA" id="ARBA00049893"/>
    </source>
</evidence>
<dbReference type="EMBL" id="JNCF01000016">
    <property type="protein sequence ID" value="KGP63488.1"/>
    <property type="molecule type" value="Genomic_DNA"/>
</dbReference>
<dbReference type="Proteomes" id="UP000054422">
    <property type="component" value="Unassembled WGS sequence"/>
</dbReference>
<dbReference type="Pfam" id="PF02578">
    <property type="entry name" value="Cu-oxidase_4"/>
    <property type="match status" value="1"/>
</dbReference>
<evidence type="ECO:0000313" key="11">
    <source>
        <dbReference type="EMBL" id="KGP63488.1"/>
    </source>
</evidence>
<evidence type="ECO:0000256" key="4">
    <source>
        <dbReference type="ARBA" id="ARBA00022723"/>
    </source>
</evidence>
<evidence type="ECO:0000256" key="8">
    <source>
        <dbReference type="ARBA" id="ARBA00048968"/>
    </source>
</evidence>
<evidence type="ECO:0000256" key="3">
    <source>
        <dbReference type="ARBA" id="ARBA00022679"/>
    </source>
</evidence>
<keyword evidence="5" id="KW-0378">Hydrolase</keyword>
<dbReference type="PANTHER" id="PTHR30616">
    <property type="entry name" value="UNCHARACTERIZED PROTEIN YFIH"/>
    <property type="match status" value="1"/>
</dbReference>
<keyword evidence="12" id="KW-1185">Reference proteome</keyword>
<dbReference type="InterPro" id="IPR038371">
    <property type="entry name" value="Cu_polyphenol_OxRdtase_sf"/>
</dbReference>
<evidence type="ECO:0000256" key="5">
    <source>
        <dbReference type="ARBA" id="ARBA00022801"/>
    </source>
</evidence>
<gene>
    <name evidence="11" type="ORF">EP47_05755</name>
</gene>
<dbReference type="Gene3D" id="3.60.140.10">
    <property type="entry name" value="CNF1/YfiH-like putative cysteine hydrolases"/>
    <property type="match status" value="1"/>
</dbReference>
<evidence type="ECO:0000256" key="6">
    <source>
        <dbReference type="ARBA" id="ARBA00022833"/>
    </source>
</evidence>
<dbReference type="STRING" id="1498499.EP47_05755"/>
<evidence type="ECO:0000256" key="1">
    <source>
        <dbReference type="ARBA" id="ARBA00000553"/>
    </source>
</evidence>
<dbReference type="InterPro" id="IPR003730">
    <property type="entry name" value="Cu_polyphenol_OxRdtase"/>
</dbReference>
<evidence type="ECO:0000256" key="7">
    <source>
        <dbReference type="ARBA" id="ARBA00047989"/>
    </source>
</evidence>
<accession>A0A0A2T7U9</accession>
<protein>
    <recommendedName>
        <fullName evidence="10">Purine nucleoside phosphorylase</fullName>
    </recommendedName>
</protein>
<comment type="caution">
    <text evidence="11">The sequence shown here is derived from an EMBL/GenBank/DDBJ whole genome shotgun (WGS) entry which is preliminary data.</text>
</comment>
<comment type="catalytic activity">
    <reaction evidence="8">
        <text>adenosine + phosphate = alpha-D-ribose 1-phosphate + adenine</text>
        <dbReference type="Rhea" id="RHEA:27642"/>
        <dbReference type="ChEBI" id="CHEBI:16335"/>
        <dbReference type="ChEBI" id="CHEBI:16708"/>
        <dbReference type="ChEBI" id="CHEBI:43474"/>
        <dbReference type="ChEBI" id="CHEBI:57720"/>
        <dbReference type="EC" id="2.4.2.1"/>
    </reaction>
    <physiologicalReaction direction="left-to-right" evidence="8">
        <dbReference type="Rhea" id="RHEA:27643"/>
    </physiologicalReaction>
</comment>
<dbReference type="RefSeq" id="WP_035888782.1">
    <property type="nucleotide sequence ID" value="NZ_JNCF01000016.1"/>
</dbReference>
<evidence type="ECO:0000256" key="10">
    <source>
        <dbReference type="RuleBase" id="RU361274"/>
    </source>
</evidence>
<dbReference type="CDD" id="cd16833">
    <property type="entry name" value="YfiH"/>
    <property type="match status" value="1"/>
</dbReference>
<evidence type="ECO:0000256" key="2">
    <source>
        <dbReference type="ARBA" id="ARBA00007353"/>
    </source>
</evidence>
<comment type="catalytic activity">
    <reaction evidence="9">
        <text>S-methyl-5'-thioadenosine + phosphate = 5-(methylsulfanyl)-alpha-D-ribose 1-phosphate + adenine</text>
        <dbReference type="Rhea" id="RHEA:11852"/>
        <dbReference type="ChEBI" id="CHEBI:16708"/>
        <dbReference type="ChEBI" id="CHEBI:17509"/>
        <dbReference type="ChEBI" id="CHEBI:43474"/>
        <dbReference type="ChEBI" id="CHEBI:58533"/>
        <dbReference type="EC" id="2.4.2.28"/>
    </reaction>
    <physiologicalReaction direction="left-to-right" evidence="9">
        <dbReference type="Rhea" id="RHEA:11853"/>
    </physiologicalReaction>
</comment>
<dbReference type="OrthoDB" id="4279at2"/>
<comment type="catalytic activity">
    <reaction evidence="1">
        <text>inosine + phosphate = alpha-D-ribose 1-phosphate + hypoxanthine</text>
        <dbReference type="Rhea" id="RHEA:27646"/>
        <dbReference type="ChEBI" id="CHEBI:17368"/>
        <dbReference type="ChEBI" id="CHEBI:17596"/>
        <dbReference type="ChEBI" id="CHEBI:43474"/>
        <dbReference type="ChEBI" id="CHEBI:57720"/>
        <dbReference type="EC" id="2.4.2.1"/>
    </reaction>
    <physiologicalReaction direction="left-to-right" evidence="1">
        <dbReference type="Rhea" id="RHEA:27647"/>
    </physiologicalReaction>
</comment>
<dbReference type="GO" id="GO:0005507">
    <property type="term" value="F:copper ion binding"/>
    <property type="evidence" value="ECO:0007669"/>
    <property type="project" value="TreeGrafter"/>
</dbReference>
<dbReference type="InterPro" id="IPR011324">
    <property type="entry name" value="Cytotoxic_necrot_fac-like_cat"/>
</dbReference>
<keyword evidence="3" id="KW-0808">Transferase</keyword>
<dbReference type="GO" id="GO:0017061">
    <property type="term" value="F:S-methyl-5-thioadenosine phosphorylase activity"/>
    <property type="evidence" value="ECO:0007669"/>
    <property type="project" value="UniProtKB-EC"/>
</dbReference>
<sequence length="241" mass="27144">MKNRIANWPAPKNIMALSTTRLSGFSQDPYTSNNLGLHVGDKKHHVLKNRQQLAELIGLPSEPVWLEQTHSTICITAEEDNHRNADAAITRLPKLPLVILTADCLPVMLCNKQGTEIAAIHAGWKGLCNGIIENTLKKLNSNAADILAWIGPAICQKCYEIGEEVYLSFTNQYPLTRKAFEPIQNKWLANLPQIAEIVLNLKGIKAVFQSNLCTYELKNEFYSYRRESQTGRIGTFIWINE</sequence>
<name>A0A0A2T7U9_9GAMM</name>
<proteinExistence type="inferred from homology"/>